<comment type="caution">
    <text evidence="1">The sequence shown here is derived from an EMBL/GenBank/DDBJ whole genome shotgun (WGS) entry which is preliminary data.</text>
</comment>
<dbReference type="AlphaFoldDB" id="A0A2S9V929"/>
<sequence>MDLANLHVTHPVKSMIFQYQSTFNDLCKIKERALGRPLYQNGFQPTVIFTSLDSIAAIEFTIAINNH</sequence>
<protein>
    <submittedName>
        <fullName evidence="1">Uncharacterized protein</fullName>
    </submittedName>
</protein>
<reference evidence="2" key="1">
    <citation type="journal article" date="2020" name="Int. J. Syst. Evol. Microbiol.">
        <title>Alteromonas alba sp. nov., a marine bacterium isolated from the seawater of the West Pacific Ocean.</title>
        <authorList>
            <person name="Sun C."/>
            <person name="Wu Y.-H."/>
            <person name="Xamxidin M."/>
            <person name="Cheng H."/>
            <person name="Xu X.-W."/>
        </authorList>
    </citation>
    <scope>NUCLEOTIDE SEQUENCE [LARGE SCALE GENOMIC DNA]</scope>
    <source>
        <strain evidence="2">190</strain>
    </source>
</reference>
<name>A0A2S9V929_9ALTE</name>
<gene>
    <name evidence="1" type="ORF">C6Y40_14250</name>
</gene>
<organism evidence="1 2">
    <name type="scientific">Alteromonas alba</name>
    <dbReference type="NCBI Taxonomy" id="2079529"/>
    <lineage>
        <taxon>Bacteria</taxon>
        <taxon>Pseudomonadati</taxon>
        <taxon>Pseudomonadota</taxon>
        <taxon>Gammaproteobacteria</taxon>
        <taxon>Alteromonadales</taxon>
        <taxon>Alteromonadaceae</taxon>
        <taxon>Alteromonas/Salinimonas group</taxon>
        <taxon>Alteromonas</taxon>
    </lineage>
</organism>
<dbReference type="EMBL" id="PVNP01000152">
    <property type="protein sequence ID" value="PRO72952.1"/>
    <property type="molecule type" value="Genomic_DNA"/>
</dbReference>
<evidence type="ECO:0000313" key="2">
    <source>
        <dbReference type="Proteomes" id="UP000238949"/>
    </source>
</evidence>
<keyword evidence="2" id="KW-1185">Reference proteome</keyword>
<proteinExistence type="predicted"/>
<accession>A0A2S9V929</accession>
<dbReference type="Proteomes" id="UP000238949">
    <property type="component" value="Unassembled WGS sequence"/>
</dbReference>
<evidence type="ECO:0000313" key="1">
    <source>
        <dbReference type="EMBL" id="PRO72952.1"/>
    </source>
</evidence>